<dbReference type="OrthoDB" id="199913at2759"/>
<dbReference type="EMBL" id="CAACVG010015671">
    <property type="protein sequence ID" value="VEN64691.1"/>
    <property type="molecule type" value="Genomic_DNA"/>
</dbReference>
<evidence type="ECO:0000313" key="2">
    <source>
        <dbReference type="EMBL" id="VEN64691.1"/>
    </source>
</evidence>
<keyword evidence="3" id="KW-1185">Reference proteome</keyword>
<proteinExistence type="predicted"/>
<evidence type="ECO:0000256" key="1">
    <source>
        <dbReference type="SAM" id="SignalP"/>
    </source>
</evidence>
<accession>A0A653DZH2</accession>
<dbReference type="AlphaFoldDB" id="A0A653DZH2"/>
<sequence>MAVSSSYLFMCLLSALPGPPGVRIEDAYVQLYPLNKHKCHEIDPVRDISYQLFTRSRWFAIVTLTAQSTPAITTTNWR</sequence>
<evidence type="ECO:0000313" key="3">
    <source>
        <dbReference type="Proteomes" id="UP000410492"/>
    </source>
</evidence>
<keyword evidence="1" id="KW-0732">Signal</keyword>
<reference evidence="2 3" key="1">
    <citation type="submission" date="2019-01" db="EMBL/GenBank/DDBJ databases">
        <authorList>
            <person name="Sayadi A."/>
        </authorList>
    </citation>
    <scope>NUCLEOTIDE SEQUENCE [LARGE SCALE GENOMIC DNA]</scope>
</reference>
<feature type="chain" id="PRO_5024912780" description="Secreted protein" evidence="1">
    <location>
        <begin position="25"/>
        <end position="78"/>
    </location>
</feature>
<name>A0A653DZH2_CALMS</name>
<feature type="signal peptide" evidence="1">
    <location>
        <begin position="1"/>
        <end position="24"/>
    </location>
</feature>
<protein>
    <recommendedName>
        <fullName evidence="4">Secreted protein</fullName>
    </recommendedName>
</protein>
<evidence type="ECO:0008006" key="4">
    <source>
        <dbReference type="Google" id="ProtNLM"/>
    </source>
</evidence>
<organism evidence="2 3">
    <name type="scientific">Callosobruchus maculatus</name>
    <name type="common">Southern cowpea weevil</name>
    <name type="synonym">Pulse bruchid</name>
    <dbReference type="NCBI Taxonomy" id="64391"/>
    <lineage>
        <taxon>Eukaryota</taxon>
        <taxon>Metazoa</taxon>
        <taxon>Ecdysozoa</taxon>
        <taxon>Arthropoda</taxon>
        <taxon>Hexapoda</taxon>
        <taxon>Insecta</taxon>
        <taxon>Pterygota</taxon>
        <taxon>Neoptera</taxon>
        <taxon>Endopterygota</taxon>
        <taxon>Coleoptera</taxon>
        <taxon>Polyphaga</taxon>
        <taxon>Cucujiformia</taxon>
        <taxon>Chrysomeloidea</taxon>
        <taxon>Chrysomelidae</taxon>
        <taxon>Bruchinae</taxon>
        <taxon>Bruchini</taxon>
        <taxon>Callosobruchus</taxon>
    </lineage>
</organism>
<gene>
    <name evidence="2" type="ORF">CALMAC_LOCUS21165</name>
</gene>
<dbReference type="Proteomes" id="UP000410492">
    <property type="component" value="Unassembled WGS sequence"/>
</dbReference>